<dbReference type="Gene3D" id="3.40.50.720">
    <property type="entry name" value="NAD(P)-binding Rossmann-like Domain"/>
    <property type="match status" value="1"/>
</dbReference>
<dbReference type="STRING" id="1291742.LOOC260_102820"/>
<keyword evidence="3" id="KW-0560">Oxidoreductase</keyword>
<reference evidence="5 6" key="1">
    <citation type="submission" date="2014-11" db="EMBL/GenBank/DDBJ databases">
        <title>Complete genome sequence and analysis of Lactobacillus hokkaidonensis LOOC260T.</title>
        <authorList>
            <person name="Tanizawa Y."/>
            <person name="Tohno M."/>
            <person name="Kaminuma E."/>
            <person name="Nakamura Y."/>
            <person name="Arita M."/>
        </authorList>
    </citation>
    <scope>NUCLEOTIDE SEQUENCE [LARGE SCALE GENOMIC DNA]</scope>
    <source>
        <strain evidence="5 6">LOOC260</strain>
    </source>
</reference>
<evidence type="ECO:0000256" key="2">
    <source>
        <dbReference type="ARBA" id="ARBA00022857"/>
    </source>
</evidence>
<dbReference type="Proteomes" id="UP000031620">
    <property type="component" value="Chromosome"/>
</dbReference>
<evidence type="ECO:0000256" key="3">
    <source>
        <dbReference type="ARBA" id="ARBA00023002"/>
    </source>
</evidence>
<dbReference type="EMBL" id="AP014680">
    <property type="protein sequence ID" value="BAP84860.1"/>
    <property type="molecule type" value="Genomic_DNA"/>
</dbReference>
<dbReference type="SUPFAM" id="SSF51735">
    <property type="entry name" value="NAD(P)-binding Rossmann-fold domains"/>
    <property type="match status" value="1"/>
</dbReference>
<dbReference type="RefSeq" id="WP_041092391.1">
    <property type="nucleotide sequence ID" value="NZ_AP014680.1"/>
</dbReference>
<dbReference type="InterPro" id="IPR036291">
    <property type="entry name" value="NAD(P)-bd_dom_sf"/>
</dbReference>
<keyword evidence="2" id="KW-0521">NADP</keyword>
<dbReference type="AlphaFoldDB" id="A0A0A1GS76"/>
<comment type="similarity">
    <text evidence="1 4">Belongs to the short-chain dehydrogenases/reductases (SDR) family.</text>
</comment>
<dbReference type="KEGG" id="lho:LOOC260_102820"/>
<dbReference type="PANTHER" id="PTHR43963:SF6">
    <property type="entry name" value="CHAIN DEHYDROGENASE FAMILY PROTEIN, PUTATIVE (AFU_ORTHOLOGUE AFUA_3G15350)-RELATED"/>
    <property type="match status" value="1"/>
</dbReference>
<dbReference type="HOGENOM" id="CLU_010194_9_0_9"/>
<dbReference type="InterPro" id="IPR002347">
    <property type="entry name" value="SDR_fam"/>
</dbReference>
<dbReference type="Pfam" id="PF00106">
    <property type="entry name" value="adh_short"/>
    <property type="match status" value="1"/>
</dbReference>
<dbReference type="PANTHER" id="PTHR43963">
    <property type="entry name" value="CARBONYL REDUCTASE 1-RELATED"/>
    <property type="match status" value="1"/>
</dbReference>
<organism evidence="5 6">
    <name type="scientific">Paucilactobacillus hokkaidonensis JCM 18461</name>
    <dbReference type="NCBI Taxonomy" id="1291742"/>
    <lineage>
        <taxon>Bacteria</taxon>
        <taxon>Bacillati</taxon>
        <taxon>Bacillota</taxon>
        <taxon>Bacilli</taxon>
        <taxon>Lactobacillales</taxon>
        <taxon>Lactobacillaceae</taxon>
        <taxon>Paucilactobacillus</taxon>
    </lineage>
</organism>
<proteinExistence type="inferred from homology"/>
<protein>
    <submittedName>
        <fullName evidence="5">Short chain dehydrogenase</fullName>
    </submittedName>
</protein>
<dbReference type="CDD" id="cd05324">
    <property type="entry name" value="carb_red_PTCR-like_SDR_c"/>
    <property type="match status" value="1"/>
</dbReference>
<dbReference type="PRINTS" id="PR00081">
    <property type="entry name" value="GDHRDH"/>
</dbReference>
<name>A0A0A1GS76_9LACO</name>
<gene>
    <name evidence="5" type="ORF">LOOC260_102820</name>
</gene>
<evidence type="ECO:0000313" key="5">
    <source>
        <dbReference type="EMBL" id="BAP84860.1"/>
    </source>
</evidence>
<evidence type="ECO:0000256" key="1">
    <source>
        <dbReference type="ARBA" id="ARBA00006484"/>
    </source>
</evidence>
<dbReference type="PRINTS" id="PR00080">
    <property type="entry name" value="SDRFAMILY"/>
</dbReference>
<dbReference type="InterPro" id="IPR045313">
    <property type="entry name" value="CBR1-like"/>
</dbReference>
<dbReference type="GO" id="GO:0016616">
    <property type="term" value="F:oxidoreductase activity, acting on the CH-OH group of donors, NAD or NADP as acceptor"/>
    <property type="evidence" value="ECO:0007669"/>
    <property type="project" value="InterPro"/>
</dbReference>
<sequence length="252" mass="27087">MADKKETITLITGADKGIGFATAQGLGKIGQHVLIGARDAKRGQAAVDKLQKQGYKAALIMIDVTDQELIKQAVAEIEQKFGYLSILINNAGVALDHHESAADLSTDTIRQDFDVNFFGMIDVTQAMIPLLKKDLPAKIVNLSSNMGSLTFASDPESRFYKVSSLGYQASKASVNFFTINLSKELADSNITVNSVNPGWTATGFGGRPMSMPKIPGMQDVEEGAAQVIKMASLPRDDKTTGTFTENAGKLPW</sequence>
<evidence type="ECO:0000256" key="4">
    <source>
        <dbReference type="RuleBase" id="RU000363"/>
    </source>
</evidence>
<accession>A0A0A1GS76</accession>
<evidence type="ECO:0000313" key="6">
    <source>
        <dbReference type="Proteomes" id="UP000031620"/>
    </source>
</evidence>